<dbReference type="EMBL" id="CM047591">
    <property type="protein sequence ID" value="KAI9919248.1"/>
    <property type="molecule type" value="Genomic_DNA"/>
</dbReference>
<proteinExistence type="predicted"/>
<evidence type="ECO:0000313" key="1">
    <source>
        <dbReference type="EMBL" id="KAI9919248.1"/>
    </source>
</evidence>
<name>A0ACC0WMW9_9STRA</name>
<reference evidence="1 2" key="1">
    <citation type="journal article" date="2022" name="bioRxiv">
        <title>The genome of the oomycete Peronosclerospora sorghi, a cosmopolitan pathogen of maize and sorghum, is inflated with dispersed pseudogenes.</title>
        <authorList>
            <person name="Fletcher K."/>
            <person name="Martin F."/>
            <person name="Isakeit T."/>
            <person name="Cavanaugh K."/>
            <person name="Magill C."/>
            <person name="Michelmore R."/>
        </authorList>
    </citation>
    <scope>NUCLEOTIDE SEQUENCE [LARGE SCALE GENOMIC DNA]</scope>
    <source>
        <strain evidence="1">P6</strain>
    </source>
</reference>
<evidence type="ECO:0000313" key="2">
    <source>
        <dbReference type="Proteomes" id="UP001163321"/>
    </source>
</evidence>
<dbReference type="Proteomes" id="UP001163321">
    <property type="component" value="Chromosome 12"/>
</dbReference>
<organism evidence="1 2">
    <name type="scientific">Peronosclerospora sorghi</name>
    <dbReference type="NCBI Taxonomy" id="230839"/>
    <lineage>
        <taxon>Eukaryota</taxon>
        <taxon>Sar</taxon>
        <taxon>Stramenopiles</taxon>
        <taxon>Oomycota</taxon>
        <taxon>Peronosporomycetes</taxon>
        <taxon>Peronosporales</taxon>
        <taxon>Peronosporaceae</taxon>
        <taxon>Peronosclerospora</taxon>
    </lineage>
</organism>
<sequence length="82" mass="9224">MKLQTSCNFDLRDEQVDALVSNDQANEHGAVDKHGHFNTPQSNTTLSLFSLSLSRYQVHIVAIAFGKQDFSHLHSNKAKKKK</sequence>
<accession>A0ACC0WMW9</accession>
<comment type="caution">
    <text evidence="1">The sequence shown here is derived from an EMBL/GenBank/DDBJ whole genome shotgun (WGS) entry which is preliminary data.</text>
</comment>
<gene>
    <name evidence="1" type="ORF">PsorP6_012169</name>
</gene>
<keyword evidence="2" id="KW-1185">Reference proteome</keyword>
<protein>
    <submittedName>
        <fullName evidence="1">Uncharacterized protein</fullName>
    </submittedName>
</protein>